<proteinExistence type="predicted"/>
<name>A0A0F8YV07_9ZZZZ</name>
<comment type="caution">
    <text evidence="1">The sequence shown here is derived from an EMBL/GenBank/DDBJ whole genome shotgun (WGS) entry which is preliminary data.</text>
</comment>
<dbReference type="EMBL" id="LAZR01054863">
    <property type="protein sequence ID" value="KKK77630.1"/>
    <property type="molecule type" value="Genomic_DNA"/>
</dbReference>
<sequence length="50" mass="5308">MMIRTLLLLLLIGATGISFSAPAAALMLSPQDSVLAEASERAVEEWSIYG</sequence>
<protein>
    <submittedName>
        <fullName evidence="1">Uncharacterized protein</fullName>
    </submittedName>
</protein>
<dbReference type="AlphaFoldDB" id="A0A0F8YV07"/>
<evidence type="ECO:0000313" key="1">
    <source>
        <dbReference type="EMBL" id="KKK77630.1"/>
    </source>
</evidence>
<feature type="non-terminal residue" evidence="1">
    <location>
        <position position="50"/>
    </location>
</feature>
<reference evidence="1" key="1">
    <citation type="journal article" date="2015" name="Nature">
        <title>Complex archaea that bridge the gap between prokaryotes and eukaryotes.</title>
        <authorList>
            <person name="Spang A."/>
            <person name="Saw J.H."/>
            <person name="Jorgensen S.L."/>
            <person name="Zaremba-Niedzwiedzka K."/>
            <person name="Martijn J."/>
            <person name="Lind A.E."/>
            <person name="van Eijk R."/>
            <person name="Schleper C."/>
            <person name="Guy L."/>
            <person name="Ettema T.J."/>
        </authorList>
    </citation>
    <scope>NUCLEOTIDE SEQUENCE</scope>
</reference>
<organism evidence="1">
    <name type="scientific">marine sediment metagenome</name>
    <dbReference type="NCBI Taxonomy" id="412755"/>
    <lineage>
        <taxon>unclassified sequences</taxon>
        <taxon>metagenomes</taxon>
        <taxon>ecological metagenomes</taxon>
    </lineage>
</organism>
<accession>A0A0F8YV07</accession>
<gene>
    <name evidence="1" type="ORF">LCGC14_2851610</name>
</gene>